<name>A0A2A2EFK2_9BIFI</name>
<organism evidence="1 2">
    <name type="scientific">Bifidobacterium italicum</name>
    <dbReference type="NCBI Taxonomy" id="1960968"/>
    <lineage>
        <taxon>Bacteria</taxon>
        <taxon>Bacillati</taxon>
        <taxon>Actinomycetota</taxon>
        <taxon>Actinomycetes</taxon>
        <taxon>Bifidobacteriales</taxon>
        <taxon>Bifidobacteriaceae</taxon>
        <taxon>Bifidobacterium</taxon>
    </lineage>
</organism>
<keyword evidence="2" id="KW-1185">Reference proteome</keyword>
<reference evidence="1 2" key="1">
    <citation type="journal article" date="2017" name="ISME J.">
        <title>Unveiling bifidobacterial biogeography across the mammalian branch of the tree of life.</title>
        <authorList>
            <person name="Milani C."/>
            <person name="Mangifesta M."/>
            <person name="Mancabelli L."/>
            <person name="Lugli G.A."/>
            <person name="James K."/>
            <person name="Duranti S."/>
            <person name="Turroni F."/>
            <person name="Ferrario C."/>
            <person name="Ossiprandi M.C."/>
            <person name="van Sinderen D."/>
            <person name="Ventura M."/>
        </authorList>
    </citation>
    <scope>NUCLEOTIDE SEQUENCE [LARGE SCALE GENOMIC DNA]</scope>
    <source>
        <strain evidence="1 2">70</strain>
    </source>
</reference>
<dbReference type="Pfam" id="PF13589">
    <property type="entry name" value="HATPase_c_3"/>
    <property type="match status" value="1"/>
</dbReference>
<dbReference type="Proteomes" id="UP000217986">
    <property type="component" value="Unassembled WGS sequence"/>
</dbReference>
<sequence>MSDMYTLTVDMATVDSLGRNLYSNAAAVLSEFVANAWDADANNVNIDYNPDEDSGSITITDDGCGMDADTLNSRFLTVGYQKRKREGDESCRFHRKYMGRKGIGKLSAFSLADIMRVESKKEGADAQGFTIDVAKLDEAIKSSDPNERQYHPVPISQDGLTLNNIKHGTKLILTNLRRKRIGLTLDALRRRIARRFDVLDLADRSENDGMFRIVINGQPVTYEDRGDLQRLEHIWYLGDFSPSEGQLNSIKAEVHRVEDVSFDGHPDWKLSGWIGTVHKPTDRAFGDDTESMKNIIVVARKRPIQEGLLDHLDFNRNFASYVTGQVQADFLDDSQQDDIATSDRQRLVESDERVKSFNEKMKDIFNRASDEWSRARSDANTKRLMADIPEVAAWIDSLSEGMRKPARDLIDRVSRINSIPESDRRSLYQSSIMAFTRLVQRGDIKKLCHAGELSTEQLLAILTSYKDYENMEYAQVVRTRLEVIDKLEGMLKTNELENATRDFVSDNPWLLDPSWERATRNVEKERAFRTIGAEEYNLDFSSDSESNSRVDIKYLTAPDRETIVEFKRYGRDIKIEEIRKQVRRYANAMTRILDKDDARNNRAEGRKNEAGIDERVNVLIIVRRVLDDDGNPLSAREANVHVDMYRAKFLYFSDILTQSRERYQEFVKDVSQKDYAGEAIQAIESAGGTDISENM</sequence>
<dbReference type="EMBL" id="MVOG01000037">
    <property type="protein sequence ID" value="PAU67685.1"/>
    <property type="molecule type" value="Genomic_DNA"/>
</dbReference>
<proteinExistence type="predicted"/>
<dbReference type="OrthoDB" id="5096633at2"/>
<evidence type="ECO:0000313" key="1">
    <source>
        <dbReference type="EMBL" id="PAU67685.1"/>
    </source>
</evidence>
<dbReference type="Gene3D" id="3.30.565.10">
    <property type="entry name" value="Histidine kinase-like ATPase, C-terminal domain"/>
    <property type="match status" value="1"/>
</dbReference>
<evidence type="ECO:0000313" key="2">
    <source>
        <dbReference type="Proteomes" id="UP000217986"/>
    </source>
</evidence>
<gene>
    <name evidence="1" type="ORF">B1400_1595</name>
</gene>
<dbReference type="InterPro" id="IPR036890">
    <property type="entry name" value="HATPase_C_sf"/>
</dbReference>
<comment type="caution">
    <text evidence="1">The sequence shown here is derived from an EMBL/GenBank/DDBJ whole genome shotgun (WGS) entry which is preliminary data.</text>
</comment>
<dbReference type="AlphaFoldDB" id="A0A2A2EFK2"/>
<dbReference type="SUPFAM" id="SSF55874">
    <property type="entry name" value="ATPase domain of HSP90 chaperone/DNA topoisomerase II/histidine kinase"/>
    <property type="match status" value="1"/>
</dbReference>
<accession>A0A2A2EFK2</accession>
<protein>
    <submittedName>
        <fullName evidence="1">Restriction enzyme</fullName>
    </submittedName>
</protein>
<dbReference type="REBASE" id="385003">
    <property type="entry name" value="Bit10AORF1596P"/>
</dbReference>